<organism evidence="1 2">
    <name type="scientific">Citrus sinensis</name>
    <name type="common">Sweet orange</name>
    <name type="synonym">Citrus aurantium var. sinensis</name>
    <dbReference type="NCBI Taxonomy" id="2711"/>
    <lineage>
        <taxon>Eukaryota</taxon>
        <taxon>Viridiplantae</taxon>
        <taxon>Streptophyta</taxon>
        <taxon>Embryophyta</taxon>
        <taxon>Tracheophyta</taxon>
        <taxon>Spermatophyta</taxon>
        <taxon>Magnoliopsida</taxon>
        <taxon>eudicotyledons</taxon>
        <taxon>Gunneridae</taxon>
        <taxon>Pentapetalae</taxon>
        <taxon>rosids</taxon>
        <taxon>malvids</taxon>
        <taxon>Sapindales</taxon>
        <taxon>Rutaceae</taxon>
        <taxon>Aurantioideae</taxon>
        <taxon>Citrus</taxon>
    </lineage>
</organism>
<evidence type="ECO:0000313" key="2">
    <source>
        <dbReference type="Proteomes" id="UP000829398"/>
    </source>
</evidence>
<dbReference type="EMBL" id="CM039171">
    <property type="protein sequence ID" value="KAH9796379.1"/>
    <property type="molecule type" value="Genomic_DNA"/>
</dbReference>
<comment type="caution">
    <text evidence="1">The sequence shown here is derived from an EMBL/GenBank/DDBJ whole genome shotgun (WGS) entry which is preliminary data.</text>
</comment>
<reference evidence="2" key="1">
    <citation type="journal article" date="2023" name="Hortic. Res.">
        <title>A chromosome-level phased genome enabling allele-level studies in sweet orange: a case study on citrus Huanglongbing tolerance.</title>
        <authorList>
            <person name="Wu B."/>
            <person name="Yu Q."/>
            <person name="Deng Z."/>
            <person name="Duan Y."/>
            <person name="Luo F."/>
            <person name="Gmitter F. Jr."/>
        </authorList>
    </citation>
    <scope>NUCLEOTIDE SEQUENCE [LARGE SCALE GENOMIC DNA]</scope>
    <source>
        <strain evidence="2">cv. Valencia</strain>
    </source>
</reference>
<protein>
    <submittedName>
        <fullName evidence="1">UPF0051 protein ABCI8</fullName>
    </submittedName>
</protein>
<name>A0ACB8NE26_CITSI</name>
<accession>A0ACB8NE26</accession>
<gene>
    <name evidence="1" type="ORF">KPL71_005511</name>
</gene>
<sequence length="573" mass="64223">MNSLLANGISSFSPQPTVDSPKLSKGFHPKLENPKFIVPKSSRLFKVRADVGYGSSTISSDPSSSPGNLSTTTQSSDDKIQEILRNRDYDKKFGFNWDIDSVTIPKGLTKETIHLISSLKEEPAWMLEYRLSAFEKFLKMKEPNWSDNRYPPINFQDMCYYSAPKKKPTLNSLDEADPELIRYFDKLGVPLNEQNRLANVAVDAVLDSVSIATTHRKTLEEAGVIFCSISEAIREHPDLVRKYLGRVVPSEDNYYAALNAAVFSDGSFCYIPKNTKCPMPISTYFRINAMETGQFERTLIVADEGSFVEYLEGCTAPSYDRNQLHAAVVELYCAEGAEIKYSTVQNWYAGDEEGNGGIYNFVTKRGLCAGDRSKISWTQVETGSAITWKYPSVVLEGDDTVGEFYSVALTNNYQQADTGTKMIHKGKNTRSRIISKGISVGNSRNCYRGLVQVQSKAENARNSSQCDSMLLGDTAAANTYPYIQVKNPTARVEHEASTSKIGEDQLFYFQQRGIDYEKAMAAMISGFCRDVFNELPDEFGAETPYEMILCEQITSQYMSHCECYFHMCESHKG</sequence>
<proteinExistence type="predicted"/>
<dbReference type="Proteomes" id="UP000829398">
    <property type="component" value="Chromosome 2"/>
</dbReference>
<keyword evidence="2" id="KW-1185">Reference proteome</keyword>
<evidence type="ECO:0000313" key="1">
    <source>
        <dbReference type="EMBL" id="KAH9796379.1"/>
    </source>
</evidence>